<feature type="region of interest" description="Disordered" evidence="1">
    <location>
        <begin position="1"/>
        <end position="27"/>
    </location>
</feature>
<proteinExistence type="predicted"/>
<dbReference type="AlphaFoldDB" id="A0A1Q5PTG0"/>
<keyword evidence="4" id="KW-1185">Reference proteome</keyword>
<accession>A0A1Q5PTG0</accession>
<organism evidence="3 4">
    <name type="scientific">Buchananella hordeovulneris</name>
    <dbReference type="NCBI Taxonomy" id="52770"/>
    <lineage>
        <taxon>Bacteria</taxon>
        <taxon>Bacillati</taxon>
        <taxon>Actinomycetota</taxon>
        <taxon>Actinomycetes</taxon>
        <taxon>Actinomycetales</taxon>
        <taxon>Actinomycetaceae</taxon>
        <taxon>Buchananella</taxon>
    </lineage>
</organism>
<feature type="compositionally biased region" description="Low complexity" evidence="1">
    <location>
        <begin position="74"/>
        <end position="87"/>
    </location>
</feature>
<evidence type="ECO:0000313" key="4">
    <source>
        <dbReference type="Proteomes" id="UP000185612"/>
    </source>
</evidence>
<evidence type="ECO:0000256" key="1">
    <source>
        <dbReference type="SAM" id="MobiDB-lite"/>
    </source>
</evidence>
<sequence length="221" mass="23740">MLTHPHGRPNLPPRPPAGPWQSPTQRKPRLLRPGTLVALLAACAVLGVGGGAGLVWATSTQQEAQPLPNPEFSPAPVSSHAPSTPAAPSAPNPSTSPAPTGTAAPLSLKELPLEVDNFFATLEENDGAVYRDRKGHTIYPTWASRDSGIYHADKKRAKRFLPLEGGFCGSVDKRPYCAITHPSDPTQTLHFWSPDLSIAELSYFVEKFGAAWRAEHFSPVV</sequence>
<keyword evidence="2" id="KW-1133">Transmembrane helix</keyword>
<keyword evidence="2" id="KW-0472">Membrane</keyword>
<feature type="transmembrane region" description="Helical" evidence="2">
    <location>
        <begin position="36"/>
        <end position="57"/>
    </location>
</feature>
<feature type="region of interest" description="Disordered" evidence="1">
    <location>
        <begin position="62"/>
        <end position="104"/>
    </location>
</feature>
<protein>
    <submittedName>
        <fullName evidence="3">Uncharacterized protein</fullName>
    </submittedName>
</protein>
<dbReference type="Proteomes" id="UP000185612">
    <property type="component" value="Unassembled WGS sequence"/>
</dbReference>
<evidence type="ECO:0000256" key="2">
    <source>
        <dbReference type="SAM" id="Phobius"/>
    </source>
</evidence>
<keyword evidence="2" id="KW-0812">Transmembrane</keyword>
<comment type="caution">
    <text evidence="3">The sequence shown here is derived from an EMBL/GenBank/DDBJ whole genome shotgun (WGS) entry which is preliminary data.</text>
</comment>
<evidence type="ECO:0000313" key="3">
    <source>
        <dbReference type="EMBL" id="OKL50844.1"/>
    </source>
</evidence>
<name>A0A1Q5PTG0_9ACTO</name>
<dbReference type="EMBL" id="MQVS01000014">
    <property type="protein sequence ID" value="OKL50844.1"/>
    <property type="molecule type" value="Genomic_DNA"/>
</dbReference>
<dbReference type="STRING" id="52770.BSZ40_10445"/>
<dbReference type="InParanoid" id="A0A1Q5PTG0"/>
<reference evidence="4" key="1">
    <citation type="submission" date="2016-12" db="EMBL/GenBank/DDBJ databases">
        <authorList>
            <person name="Meng X."/>
        </authorList>
    </citation>
    <scope>NUCLEOTIDE SEQUENCE [LARGE SCALE GENOMIC DNA]</scope>
    <source>
        <strain evidence="4">DSM 20732</strain>
    </source>
</reference>
<gene>
    <name evidence="3" type="ORF">BSZ40_10445</name>
</gene>